<protein>
    <submittedName>
        <fullName evidence="1">Uncharacterized protein</fullName>
    </submittedName>
</protein>
<dbReference type="Proteomes" id="UP000193922">
    <property type="component" value="Unassembled WGS sequence"/>
</dbReference>
<comment type="caution">
    <text evidence="1">The sequence shown here is derived from an EMBL/GenBank/DDBJ whole genome shotgun (WGS) entry which is preliminary data.</text>
</comment>
<evidence type="ECO:0000313" key="1">
    <source>
        <dbReference type="EMBL" id="ORX68418.1"/>
    </source>
</evidence>
<dbReference type="RefSeq" id="XP_040742232.1">
    <property type="nucleotide sequence ID" value="XM_040891560.1"/>
</dbReference>
<name>A0A1Y1W4U6_9FUNG</name>
<evidence type="ECO:0000313" key="2">
    <source>
        <dbReference type="Proteomes" id="UP000193922"/>
    </source>
</evidence>
<dbReference type="EMBL" id="MCFD01000010">
    <property type="protein sequence ID" value="ORX68418.1"/>
    <property type="molecule type" value="Genomic_DNA"/>
</dbReference>
<organism evidence="1 2">
    <name type="scientific">Linderina pennispora</name>
    <dbReference type="NCBI Taxonomy" id="61395"/>
    <lineage>
        <taxon>Eukaryota</taxon>
        <taxon>Fungi</taxon>
        <taxon>Fungi incertae sedis</taxon>
        <taxon>Zoopagomycota</taxon>
        <taxon>Kickxellomycotina</taxon>
        <taxon>Kickxellomycetes</taxon>
        <taxon>Kickxellales</taxon>
        <taxon>Kickxellaceae</taxon>
        <taxon>Linderina</taxon>
    </lineage>
</organism>
<dbReference type="AlphaFoldDB" id="A0A1Y1W4U6"/>
<sequence>MTYSAYQCIIAMYRIHLAWQRILLCRCRSAGSVTRASSKEKISLCCVGIGPSQSAGNIGSFSKNGRRRDFPTRTHMPSDGRRNIRLPKQFSLALPFCRAILNITWSVCRYHVRICIPSDVQPNSNSAVRDREGNLRFLYFWQPKCFPQDADQLYSCSSGVSWIELMCMSDARDLLAR</sequence>
<keyword evidence="2" id="KW-1185">Reference proteome</keyword>
<proteinExistence type="predicted"/>
<reference evidence="1 2" key="1">
    <citation type="submission" date="2016-07" db="EMBL/GenBank/DDBJ databases">
        <title>Pervasive Adenine N6-methylation of Active Genes in Fungi.</title>
        <authorList>
            <consortium name="DOE Joint Genome Institute"/>
            <person name="Mondo S.J."/>
            <person name="Dannebaum R.O."/>
            <person name="Kuo R.C."/>
            <person name="Labutti K."/>
            <person name="Haridas S."/>
            <person name="Kuo A."/>
            <person name="Salamov A."/>
            <person name="Ahrendt S.R."/>
            <person name="Lipzen A."/>
            <person name="Sullivan W."/>
            <person name="Andreopoulos W.B."/>
            <person name="Clum A."/>
            <person name="Lindquist E."/>
            <person name="Daum C."/>
            <person name="Ramamoorthy G.K."/>
            <person name="Gryganskyi A."/>
            <person name="Culley D."/>
            <person name="Magnuson J.K."/>
            <person name="James T.Y."/>
            <person name="O'Malley M.A."/>
            <person name="Stajich J.E."/>
            <person name="Spatafora J.W."/>
            <person name="Visel A."/>
            <person name="Grigoriev I.V."/>
        </authorList>
    </citation>
    <scope>NUCLEOTIDE SEQUENCE [LARGE SCALE GENOMIC DNA]</scope>
    <source>
        <strain evidence="1 2">ATCC 12442</strain>
    </source>
</reference>
<dbReference type="GeneID" id="63808208"/>
<accession>A0A1Y1W4U6</accession>
<gene>
    <name evidence="1" type="ORF">DL89DRAFT_33578</name>
</gene>